<feature type="domain" description="Glycoside hydrolase family 31 TIM barrel" evidence="3">
    <location>
        <begin position="258"/>
        <end position="590"/>
    </location>
</feature>
<dbReference type="PANTHER" id="PTHR22762:SF165">
    <property type="entry name" value="PUTATIVE (AFU_ORTHOLOGUE AFUA_1G06560)-RELATED"/>
    <property type="match status" value="1"/>
</dbReference>
<feature type="domain" description="DUF5110" evidence="5">
    <location>
        <begin position="710"/>
        <end position="770"/>
    </location>
</feature>
<feature type="domain" description="Glycoside hydrolase family 31 N-terminal" evidence="4">
    <location>
        <begin position="26"/>
        <end position="209"/>
    </location>
</feature>
<dbReference type="Gene3D" id="2.60.40.1760">
    <property type="entry name" value="glycosyl hydrolase (family 31)"/>
    <property type="match status" value="1"/>
</dbReference>
<reference evidence="7 8" key="1">
    <citation type="submission" date="2024-03" db="EMBL/GenBank/DDBJ databases">
        <title>Human intestinal bacterial collection.</title>
        <authorList>
            <person name="Pauvert C."/>
            <person name="Hitch T.C.A."/>
            <person name="Clavel T."/>
        </authorList>
    </citation>
    <scope>NUCLEOTIDE SEQUENCE [LARGE SCALE GENOMIC DNA]</scope>
    <source>
        <strain evidence="7 8">CLA-AA-H255</strain>
    </source>
</reference>
<dbReference type="Pfam" id="PF01055">
    <property type="entry name" value="Glyco_hydro_31_2nd"/>
    <property type="match status" value="1"/>
</dbReference>
<keyword evidence="2" id="KW-0326">Glycosidase</keyword>
<evidence type="ECO:0000256" key="1">
    <source>
        <dbReference type="ARBA" id="ARBA00007806"/>
    </source>
</evidence>
<name>A0ABV1BTW6_9FIRM</name>
<evidence type="ECO:0000259" key="3">
    <source>
        <dbReference type="Pfam" id="PF01055"/>
    </source>
</evidence>
<dbReference type="EMBL" id="JBBMER010000003">
    <property type="protein sequence ID" value="MEQ2379181.1"/>
    <property type="molecule type" value="Genomic_DNA"/>
</dbReference>
<dbReference type="CDD" id="cd06599">
    <property type="entry name" value="GH31_glycosidase_Aec37"/>
    <property type="match status" value="1"/>
</dbReference>
<dbReference type="Pfam" id="PF17137">
    <property type="entry name" value="DUF5110"/>
    <property type="match status" value="1"/>
</dbReference>
<dbReference type="CDD" id="cd14752">
    <property type="entry name" value="GH31_N"/>
    <property type="match status" value="1"/>
</dbReference>
<dbReference type="Pfam" id="PF13802">
    <property type="entry name" value="Gal_mutarotas_2"/>
    <property type="match status" value="1"/>
</dbReference>
<dbReference type="Proteomes" id="UP001442364">
    <property type="component" value="Unassembled WGS sequence"/>
</dbReference>
<dbReference type="RefSeq" id="WP_349153358.1">
    <property type="nucleotide sequence ID" value="NZ_JBBMER010000003.1"/>
</dbReference>
<gene>
    <name evidence="7" type="ORF">WMO14_04715</name>
</gene>
<evidence type="ECO:0000313" key="8">
    <source>
        <dbReference type="Proteomes" id="UP001442364"/>
    </source>
</evidence>
<organism evidence="7 8">
    <name type="scientific">[Lactobacillus] rogosae</name>
    <dbReference type="NCBI Taxonomy" id="706562"/>
    <lineage>
        <taxon>Bacteria</taxon>
        <taxon>Bacillati</taxon>
        <taxon>Bacillota</taxon>
        <taxon>Clostridia</taxon>
        <taxon>Lachnospirales</taxon>
        <taxon>Lachnospiraceae</taxon>
        <taxon>Lachnospira</taxon>
    </lineage>
</organism>
<dbReference type="InterPro" id="IPR017853">
    <property type="entry name" value="GH"/>
</dbReference>
<dbReference type="SUPFAM" id="SSF51445">
    <property type="entry name" value="(Trans)glycosidases"/>
    <property type="match status" value="1"/>
</dbReference>
<dbReference type="InterPro" id="IPR033403">
    <property type="entry name" value="DUF5110"/>
</dbReference>
<comment type="caution">
    <text evidence="7">The sequence shown here is derived from an EMBL/GenBank/DDBJ whole genome shotgun (WGS) entry which is preliminary data.</text>
</comment>
<dbReference type="InterPro" id="IPR013780">
    <property type="entry name" value="Glyco_hydro_b"/>
</dbReference>
<sequence>MRICYKAGNVTYNTNYYSVITDSVEIRIWFLTDEIIRIRAGFDGDWDEASYSLAMTAWDSRTDEFLKGYRKRVEVAYSELVDGADKAVICGSKLRIEIEKNPFRICVYDKDGTLLHADITDLAYREDSNKRRIHTSQIEADDYFYGFGEKGGDINKAEKYMNMAPGDAMGYNPKETDSLYKHIPFYIKLSGSTHKAVGYFYHTTAECDFNMGREKRNYWHRYSSFRSDAGDIDLFLIAGPSIGEVISRYTDLTGKSILLPKAALGYLGSSMYYPELPKDCDDAILEFIDTTREEGIPVDGFQLSSGYCAVETEQGIKRCSFTWNYKRFKNPEEWFAKMKEKGIVVSPNVKPGMLLVHPYLEDMKKKDMFVYDSIKDEPGKGTWWGGTGIFVDFTKEQTREYWKEYLKEGLIKYGCESVWNDNCEYDSMVDKDARVYFEGKGSTIGELKPVMSNIMCQLSNEAVTEYNENIRPFSVCRSGHAGIQRYAQVWAGDNLTCWDALKYNIATILGMGLSGVANHGCDVGGFYGESPEPELFVRWVQNGVFMPRFSIHSVNTDNTVTEPWMYSGMKDYIRTAIKLRYSMSPYLYSLEYRAHKTGLPIMQPMFMVFQNDSNTYNEGVDFMWGDSLLVANVVEKGAEIREVYLPDTGDKNIRFYDYYTRNEYEGGKTINVPVDISSIPMFIKSGAIIPMAANELNNLMNDKVDSLHIIMAPDIDSSFTIYDDDGKTNDYKNGSYLKTDIRVKAGAKTYIDFEYEGSYENTVETMELDVIHREKAPFYVQLDGKEVPHFLHRRKYEESDIGWYYSQTKKSVQVKYPNPKKNHQVLISFEVFDMIGM</sequence>
<dbReference type="SUPFAM" id="SSF74650">
    <property type="entry name" value="Galactose mutarotase-like"/>
    <property type="match status" value="1"/>
</dbReference>
<comment type="similarity">
    <text evidence="1 2">Belongs to the glycosyl hydrolase 31 family.</text>
</comment>
<dbReference type="SUPFAM" id="SSF51011">
    <property type="entry name" value="Glycosyl hydrolase domain"/>
    <property type="match status" value="1"/>
</dbReference>
<keyword evidence="2" id="KW-0378">Hydrolase</keyword>
<evidence type="ECO:0000256" key="2">
    <source>
        <dbReference type="RuleBase" id="RU361185"/>
    </source>
</evidence>
<dbReference type="PANTHER" id="PTHR22762">
    <property type="entry name" value="ALPHA-GLUCOSIDASE"/>
    <property type="match status" value="1"/>
</dbReference>
<evidence type="ECO:0000259" key="4">
    <source>
        <dbReference type="Pfam" id="PF13802"/>
    </source>
</evidence>
<evidence type="ECO:0000259" key="6">
    <source>
        <dbReference type="Pfam" id="PF21365"/>
    </source>
</evidence>
<proteinExistence type="inferred from homology"/>
<dbReference type="InterPro" id="IPR025887">
    <property type="entry name" value="Glyco_hydro_31_N_dom"/>
</dbReference>
<dbReference type="InterPro" id="IPR048395">
    <property type="entry name" value="Glyco_hydro_31_C"/>
</dbReference>
<evidence type="ECO:0000259" key="5">
    <source>
        <dbReference type="Pfam" id="PF17137"/>
    </source>
</evidence>
<protein>
    <submittedName>
        <fullName evidence="7">TIM-barrel domain-containing protein</fullName>
    </submittedName>
</protein>
<evidence type="ECO:0000313" key="7">
    <source>
        <dbReference type="EMBL" id="MEQ2379181.1"/>
    </source>
</evidence>
<dbReference type="Pfam" id="PF21365">
    <property type="entry name" value="Glyco_hydro_31_3rd"/>
    <property type="match status" value="1"/>
</dbReference>
<dbReference type="InterPro" id="IPR000322">
    <property type="entry name" value="Glyco_hydro_31_TIM"/>
</dbReference>
<dbReference type="Gene3D" id="3.20.20.80">
    <property type="entry name" value="Glycosidases"/>
    <property type="match status" value="1"/>
</dbReference>
<dbReference type="InterPro" id="IPR011013">
    <property type="entry name" value="Gal_mutarotase_sf_dom"/>
</dbReference>
<accession>A0ABV1BTW6</accession>
<keyword evidence="8" id="KW-1185">Reference proteome</keyword>
<dbReference type="Gene3D" id="2.60.40.1180">
    <property type="entry name" value="Golgi alpha-mannosidase II"/>
    <property type="match status" value="2"/>
</dbReference>
<feature type="domain" description="Glycosyl hydrolase family 31 C-terminal" evidence="6">
    <location>
        <begin position="598"/>
        <end position="689"/>
    </location>
</feature>